<feature type="transmembrane region" description="Helical" evidence="1">
    <location>
        <begin position="19"/>
        <end position="43"/>
    </location>
</feature>
<protein>
    <submittedName>
        <fullName evidence="2">Uncharacterized protein</fullName>
    </submittedName>
</protein>
<reference evidence="2 3" key="1">
    <citation type="submission" date="2022-06" db="EMBL/GenBank/DDBJ databases">
        <title>Genomic Encyclopedia of Archaeal and Bacterial Type Strains, Phase II (KMG-II): from individual species to whole genera.</title>
        <authorList>
            <person name="Goeker M."/>
        </authorList>
    </citation>
    <scope>NUCLEOTIDE SEQUENCE [LARGE SCALE GENOMIC DNA]</scope>
    <source>
        <strain evidence="2 3">DSM 45037</strain>
    </source>
</reference>
<organism evidence="2 3">
    <name type="scientific">Williamsia serinedens</name>
    <dbReference type="NCBI Taxonomy" id="391736"/>
    <lineage>
        <taxon>Bacteria</taxon>
        <taxon>Bacillati</taxon>
        <taxon>Actinomycetota</taxon>
        <taxon>Actinomycetes</taxon>
        <taxon>Mycobacteriales</taxon>
        <taxon>Nocardiaceae</taxon>
        <taxon>Williamsia</taxon>
    </lineage>
</organism>
<evidence type="ECO:0000313" key="2">
    <source>
        <dbReference type="EMBL" id="MCP2163066.1"/>
    </source>
</evidence>
<keyword evidence="3" id="KW-1185">Reference proteome</keyword>
<keyword evidence="1" id="KW-1133">Transmembrane helix</keyword>
<dbReference type="Proteomes" id="UP001205740">
    <property type="component" value="Unassembled WGS sequence"/>
</dbReference>
<comment type="caution">
    <text evidence="2">The sequence shown here is derived from an EMBL/GenBank/DDBJ whole genome shotgun (WGS) entry which is preliminary data.</text>
</comment>
<proteinExistence type="predicted"/>
<name>A0ABT1H7G0_9NOCA</name>
<keyword evidence="1" id="KW-0812">Transmembrane</keyword>
<gene>
    <name evidence="2" type="ORF">LX12_004279</name>
</gene>
<accession>A0ABT1H7G0</accession>
<sequence length="101" mass="10399">MTPSAADDHTSGRSRPLDVLACTGLVATIVATIIVGVTAAPVGPVVPFTTTRWLIAIWHALPLGWTLLTITLAVVTLGLAAAAGDMAITAADTPIQRAHYE</sequence>
<dbReference type="EMBL" id="JAMTCG010000011">
    <property type="protein sequence ID" value="MCP2163066.1"/>
    <property type="molecule type" value="Genomic_DNA"/>
</dbReference>
<keyword evidence="1" id="KW-0472">Membrane</keyword>
<evidence type="ECO:0000256" key="1">
    <source>
        <dbReference type="SAM" id="Phobius"/>
    </source>
</evidence>
<feature type="transmembrane region" description="Helical" evidence="1">
    <location>
        <begin position="63"/>
        <end position="83"/>
    </location>
</feature>
<evidence type="ECO:0000313" key="3">
    <source>
        <dbReference type="Proteomes" id="UP001205740"/>
    </source>
</evidence>